<dbReference type="AlphaFoldDB" id="A0AAV7EP23"/>
<evidence type="ECO:0000256" key="1">
    <source>
        <dbReference type="SAM" id="MobiDB-lite"/>
    </source>
</evidence>
<dbReference type="PANTHER" id="PTHR32166">
    <property type="entry name" value="OSJNBA0013A04.12 PROTEIN"/>
    <property type="match status" value="1"/>
</dbReference>
<dbReference type="PANTHER" id="PTHR32166:SF63">
    <property type="entry name" value="HAT TRANSPOSON SUPERFAMILY PROTEIN"/>
    <property type="match status" value="1"/>
</dbReference>
<evidence type="ECO:0000313" key="4">
    <source>
        <dbReference type="Proteomes" id="UP000825729"/>
    </source>
</evidence>
<gene>
    <name evidence="3" type="ORF">H6P81_010121</name>
</gene>
<dbReference type="Pfam" id="PF04937">
    <property type="entry name" value="DUF659"/>
    <property type="match status" value="1"/>
</dbReference>
<accession>A0AAV7EP23</accession>
<reference evidence="3 4" key="1">
    <citation type="submission" date="2021-07" db="EMBL/GenBank/DDBJ databases">
        <title>The Aristolochia fimbriata genome: insights into angiosperm evolution, floral development and chemical biosynthesis.</title>
        <authorList>
            <person name="Jiao Y."/>
        </authorList>
    </citation>
    <scope>NUCLEOTIDE SEQUENCE [LARGE SCALE GENOMIC DNA]</scope>
    <source>
        <strain evidence="3">IBCAS-2021</strain>
        <tissue evidence="3">Leaf</tissue>
    </source>
</reference>
<dbReference type="InterPro" id="IPR012337">
    <property type="entry name" value="RNaseH-like_sf"/>
</dbReference>
<proteinExistence type="predicted"/>
<dbReference type="EMBL" id="JAINDJ010000004">
    <property type="protein sequence ID" value="KAG9450156.1"/>
    <property type="molecule type" value="Genomic_DNA"/>
</dbReference>
<feature type="region of interest" description="Disordered" evidence="1">
    <location>
        <begin position="682"/>
        <end position="717"/>
    </location>
</feature>
<protein>
    <recommendedName>
        <fullName evidence="2">DUF659 domain-containing protein</fullName>
    </recommendedName>
</protein>
<evidence type="ECO:0000259" key="2">
    <source>
        <dbReference type="Pfam" id="PF04937"/>
    </source>
</evidence>
<feature type="compositionally biased region" description="Polar residues" evidence="1">
    <location>
        <begin position="693"/>
        <end position="702"/>
    </location>
</feature>
<comment type="caution">
    <text evidence="3">The sequence shown here is derived from an EMBL/GenBank/DDBJ whole genome shotgun (WGS) entry which is preliminary data.</text>
</comment>
<name>A0AAV7EP23_ARIFI</name>
<evidence type="ECO:0000313" key="3">
    <source>
        <dbReference type="EMBL" id="KAG9450156.1"/>
    </source>
</evidence>
<feature type="domain" description="DUF659" evidence="2">
    <location>
        <begin position="210"/>
        <end position="361"/>
    </location>
</feature>
<feature type="compositionally biased region" description="Basic and acidic residues" evidence="1">
    <location>
        <begin position="683"/>
        <end position="692"/>
    </location>
</feature>
<sequence>MDANNELQNIHNHGTVIDKKRTRVQCNYCGKGMSGFSRLKYHLGGVRGDVLPCDKVPSNLQSVMRDWVIDRKQEKMSREAVNLFESSVPLERNIGLKLCASLSPERNLGSTVAKHGLGLREGSRPTSSGKRKKVVDQLAGEAEASNDIRCSEMDDETPDGRELEGSTKHLLRCIGRFFYDSGIDFGVSSSPYFRNMIEAAINHGQGYKIPRYKELKGWLLQEEVQEVQEHVKRVEQSWEKTGCSILIDTWTSEKGKTLVSVIVYSLKGTIFLKSIDASDSVGDVDKLFLLYDRVIQEVGVNNVVQVITHDASSTMKAVGKKILEKHQTLFWNQCGFHCIGLILEEIGKMDQVKKLLSEAKALTKFIYSHNAILKLLKVYTGGKDIVRCSKFLAATPFVTLEAMKSQKENLKIMFESSTWNNSEWASNVEGKKFAQLVQVPSFWARVDDVLHATIPFVRFMQLLNDAYTPTMGIIYETMDQVKERIKENFKSTKPKYLPVWEVVDEVWNNQLHSALHSAGYYLNPGLYFSDNFWFDDEVSFDLMRCIMRMAENNLQTRDYVIVQLEDYKERRGGFSKPIVTEQIFRIHPGLWWSSYADHIPELQKIAVRILNQTCTGSLKFNLKWDLLEKLHSKTPNGIDDKSLSDLAFVHYNLQLKNHKYQFFMEEIDPMVEWVRPTPGVIPFDDRENERNAETSNADTATGASPKPLIVTVKEEQE</sequence>
<organism evidence="3 4">
    <name type="scientific">Aristolochia fimbriata</name>
    <name type="common">White veined hardy Dutchman's pipe vine</name>
    <dbReference type="NCBI Taxonomy" id="158543"/>
    <lineage>
        <taxon>Eukaryota</taxon>
        <taxon>Viridiplantae</taxon>
        <taxon>Streptophyta</taxon>
        <taxon>Embryophyta</taxon>
        <taxon>Tracheophyta</taxon>
        <taxon>Spermatophyta</taxon>
        <taxon>Magnoliopsida</taxon>
        <taxon>Magnoliidae</taxon>
        <taxon>Piperales</taxon>
        <taxon>Aristolochiaceae</taxon>
        <taxon>Aristolochia</taxon>
    </lineage>
</organism>
<keyword evidence="4" id="KW-1185">Reference proteome</keyword>
<dbReference type="SUPFAM" id="SSF53098">
    <property type="entry name" value="Ribonuclease H-like"/>
    <property type="match status" value="1"/>
</dbReference>
<dbReference type="InterPro" id="IPR007021">
    <property type="entry name" value="DUF659"/>
</dbReference>
<dbReference type="Proteomes" id="UP000825729">
    <property type="component" value="Unassembled WGS sequence"/>
</dbReference>